<dbReference type="EMBL" id="JAGSYN010000045">
    <property type="protein sequence ID" value="KAG7665898.1"/>
    <property type="molecule type" value="Genomic_DNA"/>
</dbReference>
<evidence type="ECO:0000256" key="9">
    <source>
        <dbReference type="ARBA" id="ARBA00023242"/>
    </source>
</evidence>
<feature type="compositionally biased region" description="Low complexity" evidence="12">
    <location>
        <begin position="8"/>
        <end position="18"/>
    </location>
</feature>
<evidence type="ECO:0000313" key="15">
    <source>
        <dbReference type="Proteomes" id="UP000694255"/>
    </source>
</evidence>
<evidence type="ECO:0000256" key="7">
    <source>
        <dbReference type="ARBA" id="ARBA00023125"/>
    </source>
</evidence>
<evidence type="ECO:0000259" key="13">
    <source>
        <dbReference type="PROSITE" id="PS50157"/>
    </source>
</evidence>
<evidence type="ECO:0000256" key="8">
    <source>
        <dbReference type="ARBA" id="ARBA00023163"/>
    </source>
</evidence>
<keyword evidence="2" id="KW-0479">Metal-binding</keyword>
<keyword evidence="15" id="KW-1185">Reference proteome</keyword>
<dbReference type="GeneID" id="73467322"/>
<gene>
    <name evidence="14" type="ORF">J8A68_000521</name>
</gene>
<evidence type="ECO:0000256" key="4">
    <source>
        <dbReference type="ARBA" id="ARBA00022771"/>
    </source>
</evidence>
<sequence length="404" mass="46472">MNDTDTESVISRVSSSSSRPKKYLCNHDGCNKAYSRPSLLEQHKRTHTNERPFPCIHQGCNKSFMRKSHLDVHLISHSSAKPFHCSVCGKGVNTPQHLKRHEVTHTKSFKCQYEDCSEAFYKHQSLRHHILSVHEKTLTCSQCNKTFNRPYKLAQHKLRHHGDAPAYHCDHPGCFSNFKTWSALQFHAKQAHPKLKCKVCGKGCVGIKGLRSHMISHDEDKMIKLWQCTYCDMGKFSKKSELIDHYNNFHDGNIPESLLKPTEVERLEEILQNGSNVTSLNDIQNYQVISSDDEEEDENQFADTRSDTARSQRSLNLMENVLGNGKSIINLISSSIAKKIPCPKQNCNRTFTRDYDLRRHLKWHEENLNKIEQFLTDLERTENGTNGIEKQQNGVTLVEVTLDE</sequence>
<dbReference type="Proteomes" id="UP000694255">
    <property type="component" value="Unassembled WGS sequence"/>
</dbReference>
<dbReference type="GO" id="GO:0000978">
    <property type="term" value="F:RNA polymerase II cis-regulatory region sequence-specific DNA binding"/>
    <property type="evidence" value="ECO:0007669"/>
    <property type="project" value="UniProtKB-ARBA"/>
</dbReference>
<dbReference type="FunFam" id="3.30.160.60:FF:002391">
    <property type="entry name" value="Transcription factor IIIA"/>
    <property type="match status" value="1"/>
</dbReference>
<evidence type="ECO:0000256" key="2">
    <source>
        <dbReference type="ARBA" id="ARBA00022723"/>
    </source>
</evidence>
<keyword evidence="8" id="KW-0804">Transcription</keyword>
<dbReference type="SMART" id="SM00355">
    <property type="entry name" value="ZnF_C2H2"/>
    <property type="match status" value="9"/>
</dbReference>
<comment type="caution">
    <text evidence="14">The sequence shown here is derived from an EMBL/GenBank/DDBJ whole genome shotgun (WGS) entry which is preliminary data.</text>
</comment>
<dbReference type="InterPro" id="IPR013087">
    <property type="entry name" value="Znf_C2H2_type"/>
</dbReference>
<dbReference type="OrthoDB" id="4748970at2759"/>
<feature type="domain" description="C2H2-type" evidence="13">
    <location>
        <begin position="53"/>
        <end position="82"/>
    </location>
</feature>
<dbReference type="PROSITE" id="PS00028">
    <property type="entry name" value="ZINC_FINGER_C2H2_1"/>
    <property type="match status" value="8"/>
</dbReference>
<dbReference type="GO" id="GO:0005634">
    <property type="term" value="C:nucleus"/>
    <property type="evidence" value="ECO:0007669"/>
    <property type="project" value="UniProtKB-SubCell"/>
</dbReference>
<dbReference type="RefSeq" id="XP_049266130.1">
    <property type="nucleotide sequence ID" value="XM_049409275.1"/>
</dbReference>
<keyword evidence="3" id="KW-0677">Repeat</keyword>
<keyword evidence="7" id="KW-0238">DNA-binding</keyword>
<feature type="domain" description="C2H2-type" evidence="13">
    <location>
        <begin position="340"/>
        <end position="364"/>
    </location>
</feature>
<evidence type="ECO:0000313" key="14">
    <source>
        <dbReference type="EMBL" id="KAG7665898.1"/>
    </source>
</evidence>
<dbReference type="Pfam" id="PF00096">
    <property type="entry name" value="zf-C2H2"/>
    <property type="match status" value="4"/>
</dbReference>
<keyword evidence="9" id="KW-0539">Nucleus</keyword>
<feature type="region of interest" description="Disordered" evidence="12">
    <location>
        <begin position="1"/>
        <end position="21"/>
    </location>
</feature>
<keyword evidence="6" id="KW-0805">Transcription regulation</keyword>
<accession>A0A8J5ULN5</accession>
<comment type="subcellular location">
    <subcellularLocation>
        <location evidence="1">Nucleus</location>
    </subcellularLocation>
</comment>
<feature type="domain" description="C2H2-type" evidence="13">
    <location>
        <begin position="83"/>
        <end position="110"/>
    </location>
</feature>
<evidence type="ECO:0000256" key="10">
    <source>
        <dbReference type="ARBA" id="ARBA00040434"/>
    </source>
</evidence>
<feature type="domain" description="C2H2-type" evidence="13">
    <location>
        <begin position="195"/>
        <end position="222"/>
    </location>
</feature>
<evidence type="ECO:0000256" key="6">
    <source>
        <dbReference type="ARBA" id="ARBA00023015"/>
    </source>
</evidence>
<dbReference type="PANTHER" id="PTHR16515:SF57">
    <property type="entry name" value="ZINC FINGER PROTEIN 154-LIKE"/>
    <property type="match status" value="1"/>
</dbReference>
<dbReference type="PANTHER" id="PTHR16515">
    <property type="entry name" value="PR DOMAIN ZINC FINGER PROTEIN"/>
    <property type="match status" value="1"/>
</dbReference>
<feature type="domain" description="C2H2-type" evidence="13">
    <location>
        <begin position="23"/>
        <end position="52"/>
    </location>
</feature>
<dbReference type="GO" id="GO:0000981">
    <property type="term" value="F:DNA-binding transcription factor activity, RNA polymerase II-specific"/>
    <property type="evidence" value="ECO:0007669"/>
    <property type="project" value="UniProtKB-ARBA"/>
</dbReference>
<dbReference type="PROSITE" id="PS50157">
    <property type="entry name" value="ZINC_FINGER_C2H2_2"/>
    <property type="match status" value="7"/>
</dbReference>
<feature type="domain" description="C2H2-type" evidence="13">
    <location>
        <begin position="109"/>
        <end position="134"/>
    </location>
</feature>
<evidence type="ECO:0000256" key="3">
    <source>
        <dbReference type="ARBA" id="ARBA00022737"/>
    </source>
</evidence>
<dbReference type="AlphaFoldDB" id="A0A8J5ULN5"/>
<proteinExistence type="predicted"/>
<keyword evidence="4 11" id="KW-0863">Zinc-finger</keyword>
<dbReference type="InterPro" id="IPR050331">
    <property type="entry name" value="Zinc_finger"/>
</dbReference>
<evidence type="ECO:0000256" key="5">
    <source>
        <dbReference type="ARBA" id="ARBA00022833"/>
    </source>
</evidence>
<dbReference type="FunFam" id="3.30.160.60:FF:000125">
    <property type="entry name" value="Putative zinc finger protein 143"/>
    <property type="match status" value="1"/>
</dbReference>
<organism evidence="14 15">
    <name type="scientific">[Candida] subhashii</name>
    <dbReference type="NCBI Taxonomy" id="561895"/>
    <lineage>
        <taxon>Eukaryota</taxon>
        <taxon>Fungi</taxon>
        <taxon>Dikarya</taxon>
        <taxon>Ascomycota</taxon>
        <taxon>Saccharomycotina</taxon>
        <taxon>Pichiomycetes</taxon>
        <taxon>Debaryomycetaceae</taxon>
        <taxon>Spathaspora</taxon>
    </lineage>
</organism>
<protein>
    <recommendedName>
        <fullName evidence="10">Transcription factor IIIA</fullName>
    </recommendedName>
</protein>
<evidence type="ECO:0000256" key="1">
    <source>
        <dbReference type="ARBA" id="ARBA00004123"/>
    </source>
</evidence>
<evidence type="ECO:0000256" key="11">
    <source>
        <dbReference type="PROSITE-ProRule" id="PRU00042"/>
    </source>
</evidence>
<name>A0A8J5ULN5_9ASCO</name>
<evidence type="ECO:0000256" key="12">
    <source>
        <dbReference type="SAM" id="MobiDB-lite"/>
    </source>
</evidence>
<keyword evidence="5" id="KW-0862">Zinc</keyword>
<feature type="domain" description="C2H2-type" evidence="13">
    <location>
        <begin position="138"/>
        <end position="165"/>
    </location>
</feature>
<dbReference type="GO" id="GO:0008270">
    <property type="term" value="F:zinc ion binding"/>
    <property type="evidence" value="ECO:0007669"/>
    <property type="project" value="UniProtKB-KW"/>
</dbReference>
<reference evidence="14 15" key="1">
    <citation type="journal article" date="2021" name="DNA Res.">
        <title>Genome analysis of Candida subhashii reveals its hybrid nature and dual mitochondrial genome conformations.</title>
        <authorList>
            <person name="Mixao V."/>
            <person name="Hegedusova E."/>
            <person name="Saus E."/>
            <person name="Pryszcz L.P."/>
            <person name="Cillingova A."/>
            <person name="Nosek J."/>
            <person name="Gabaldon T."/>
        </authorList>
    </citation>
    <scope>NUCLEOTIDE SEQUENCE [LARGE SCALE GENOMIC DNA]</scope>
    <source>
        <strain evidence="14 15">CBS 10753</strain>
    </source>
</reference>